<accession>A0A0F9L7Q0</accession>
<keyword evidence="1" id="KW-0472">Membrane</keyword>
<proteinExistence type="predicted"/>
<dbReference type="EMBL" id="LAZR01007716">
    <property type="protein sequence ID" value="KKM83421.1"/>
    <property type="molecule type" value="Genomic_DNA"/>
</dbReference>
<dbReference type="Pfam" id="PF04307">
    <property type="entry name" value="YdjM"/>
    <property type="match status" value="1"/>
</dbReference>
<dbReference type="AlphaFoldDB" id="A0A0F9L7Q0"/>
<protein>
    <recommendedName>
        <fullName evidence="3">Membrane-bound metal-dependent hydrolase</fullName>
    </recommendedName>
</protein>
<name>A0A0F9L7Q0_9ZZZZ</name>
<gene>
    <name evidence="2" type="ORF">LCGC14_1309580</name>
</gene>
<feature type="transmembrane region" description="Helical" evidence="1">
    <location>
        <begin position="27"/>
        <end position="45"/>
    </location>
</feature>
<feature type="transmembrane region" description="Helical" evidence="1">
    <location>
        <begin position="90"/>
        <end position="108"/>
    </location>
</feature>
<evidence type="ECO:0008006" key="3">
    <source>
        <dbReference type="Google" id="ProtNLM"/>
    </source>
</evidence>
<keyword evidence="1" id="KW-1133">Transmembrane helix</keyword>
<evidence type="ECO:0000313" key="2">
    <source>
        <dbReference type="EMBL" id="KKM83421.1"/>
    </source>
</evidence>
<feature type="transmembrane region" description="Helical" evidence="1">
    <location>
        <begin position="66"/>
        <end position="84"/>
    </location>
</feature>
<evidence type="ECO:0000256" key="1">
    <source>
        <dbReference type="SAM" id="Phobius"/>
    </source>
</evidence>
<dbReference type="InterPro" id="IPR007404">
    <property type="entry name" value="YdjM-like"/>
</dbReference>
<organism evidence="2">
    <name type="scientific">marine sediment metagenome</name>
    <dbReference type="NCBI Taxonomy" id="412755"/>
    <lineage>
        <taxon>unclassified sequences</taxon>
        <taxon>metagenomes</taxon>
        <taxon>ecological metagenomes</taxon>
    </lineage>
</organism>
<comment type="caution">
    <text evidence="2">The sequence shown here is derived from an EMBL/GenBank/DDBJ whole genome shotgun (WGS) entry which is preliminary data.</text>
</comment>
<keyword evidence="1" id="KW-0812">Transmembrane</keyword>
<sequence>MHRAGHHITGMITGAFIAGLAHNHLGYPLYVAGVAVPAGWYGGVFPDAVEKIGKFYWIEHRTLTHWLPLWVAILIGLFYVDWVSIPWGDIWFLMSLGFVSGALTHLVFDWPNPTGIPIVTPFHRHSLNLWKSGRLDVVITLVWAAGAYHLATASWFGSVLTGTA</sequence>
<reference evidence="2" key="1">
    <citation type="journal article" date="2015" name="Nature">
        <title>Complex archaea that bridge the gap between prokaryotes and eukaryotes.</title>
        <authorList>
            <person name="Spang A."/>
            <person name="Saw J.H."/>
            <person name="Jorgensen S.L."/>
            <person name="Zaremba-Niedzwiedzka K."/>
            <person name="Martijn J."/>
            <person name="Lind A.E."/>
            <person name="van Eijk R."/>
            <person name="Schleper C."/>
            <person name="Guy L."/>
            <person name="Ettema T.J."/>
        </authorList>
    </citation>
    <scope>NUCLEOTIDE SEQUENCE</scope>
</reference>